<dbReference type="Pfam" id="PF00010">
    <property type="entry name" value="HLH"/>
    <property type="match status" value="1"/>
</dbReference>
<comment type="subcellular location">
    <subcellularLocation>
        <location evidence="1">Nucleus</location>
    </subcellularLocation>
</comment>
<dbReference type="EMBL" id="CABITT030000002">
    <property type="protein sequence ID" value="VVA93605.1"/>
    <property type="molecule type" value="Genomic_DNA"/>
</dbReference>
<dbReference type="InterPro" id="IPR025610">
    <property type="entry name" value="MYC/MYB_N"/>
</dbReference>
<keyword evidence="4" id="KW-0010">Activator</keyword>
<dbReference type="PANTHER" id="PTHR46266">
    <property type="entry name" value="TRANSCRIPTION FACTOR TT8"/>
    <property type="match status" value="1"/>
</dbReference>
<dbReference type="AlphaFoldDB" id="A0A565AYM7"/>
<evidence type="ECO:0000256" key="7">
    <source>
        <dbReference type="SAM" id="MobiDB-lite"/>
    </source>
</evidence>
<dbReference type="InterPro" id="IPR054502">
    <property type="entry name" value="bHLH-TF_ACT-like_plant"/>
</dbReference>
<dbReference type="PANTHER" id="PTHR46266:SF3">
    <property type="entry name" value="TRANSCRIPTION FACTOR EGL1"/>
    <property type="match status" value="1"/>
</dbReference>
<dbReference type="Pfam" id="PF14215">
    <property type="entry name" value="bHLH-MYC_N"/>
    <property type="match status" value="1"/>
</dbReference>
<feature type="domain" description="BHLH" evidence="8">
    <location>
        <begin position="408"/>
        <end position="457"/>
    </location>
</feature>
<proteinExistence type="predicted"/>
<evidence type="ECO:0000313" key="10">
    <source>
        <dbReference type="Proteomes" id="UP000489600"/>
    </source>
</evidence>
<feature type="region of interest" description="Disordered" evidence="7">
    <location>
        <begin position="465"/>
        <end position="494"/>
    </location>
</feature>
<evidence type="ECO:0000256" key="3">
    <source>
        <dbReference type="ARBA" id="ARBA00023125"/>
    </source>
</evidence>
<keyword evidence="2" id="KW-0805">Transcription regulation</keyword>
<keyword evidence="6" id="KW-0539">Nucleus</keyword>
<name>A0A565AYM7_9BRAS</name>
<dbReference type="Pfam" id="PF22754">
    <property type="entry name" value="bHLH-TF_ACT-like_plant"/>
    <property type="match status" value="1"/>
</dbReference>
<dbReference type="PROSITE" id="PS50888">
    <property type="entry name" value="BHLH"/>
    <property type="match status" value="1"/>
</dbReference>
<evidence type="ECO:0000256" key="2">
    <source>
        <dbReference type="ARBA" id="ARBA00023015"/>
    </source>
</evidence>
<evidence type="ECO:0000256" key="1">
    <source>
        <dbReference type="ARBA" id="ARBA00004123"/>
    </source>
</evidence>
<dbReference type="OrthoDB" id="690068at2759"/>
<protein>
    <recommendedName>
        <fullName evidence="8">BHLH domain-containing protein</fullName>
    </recommendedName>
</protein>
<dbReference type="SUPFAM" id="SSF47459">
    <property type="entry name" value="HLH, helix-loop-helix DNA-binding domain"/>
    <property type="match status" value="1"/>
</dbReference>
<dbReference type="Proteomes" id="UP000489600">
    <property type="component" value="Unassembled WGS sequence"/>
</dbReference>
<evidence type="ECO:0000256" key="4">
    <source>
        <dbReference type="ARBA" id="ARBA00023159"/>
    </source>
</evidence>
<evidence type="ECO:0000259" key="8">
    <source>
        <dbReference type="PROSITE" id="PS50888"/>
    </source>
</evidence>
<organism evidence="9 10">
    <name type="scientific">Arabis nemorensis</name>
    <dbReference type="NCBI Taxonomy" id="586526"/>
    <lineage>
        <taxon>Eukaryota</taxon>
        <taxon>Viridiplantae</taxon>
        <taxon>Streptophyta</taxon>
        <taxon>Embryophyta</taxon>
        <taxon>Tracheophyta</taxon>
        <taxon>Spermatophyta</taxon>
        <taxon>Magnoliopsida</taxon>
        <taxon>eudicotyledons</taxon>
        <taxon>Gunneridae</taxon>
        <taxon>Pentapetalae</taxon>
        <taxon>rosids</taxon>
        <taxon>malvids</taxon>
        <taxon>Brassicales</taxon>
        <taxon>Brassicaceae</taxon>
        <taxon>Arabideae</taxon>
        <taxon>Arabis</taxon>
    </lineage>
</organism>
<evidence type="ECO:0000256" key="6">
    <source>
        <dbReference type="ARBA" id="ARBA00023242"/>
    </source>
</evidence>
<keyword evidence="3" id="KW-0238">DNA-binding</keyword>
<dbReference type="GO" id="GO:0046983">
    <property type="term" value="F:protein dimerization activity"/>
    <property type="evidence" value="ECO:0007669"/>
    <property type="project" value="InterPro"/>
</dbReference>
<keyword evidence="5" id="KW-0804">Transcription</keyword>
<keyword evidence="10" id="KW-1185">Reference proteome</keyword>
<dbReference type="CDD" id="cd11451">
    <property type="entry name" value="bHLH_AtTT8_like"/>
    <property type="match status" value="1"/>
</dbReference>
<dbReference type="GO" id="GO:0080090">
    <property type="term" value="P:regulation of primary metabolic process"/>
    <property type="evidence" value="ECO:0007669"/>
    <property type="project" value="UniProtKB-ARBA"/>
</dbReference>
<dbReference type="GO" id="GO:0005634">
    <property type="term" value="C:nucleus"/>
    <property type="evidence" value="ECO:0007669"/>
    <property type="project" value="UniProtKB-SubCell"/>
</dbReference>
<dbReference type="InterPro" id="IPR011598">
    <property type="entry name" value="bHLH_dom"/>
</dbReference>
<sequence>MDAGENRTVPPENLKKQLAVSVRNIQWSYGIFWSVSASQPGVLEWGDGYYNGDIKTRKTIQAAEVKTDKLGLERSEQLRELYESLSVAESSTSGGSQVSRRASSAALSPEDLTDTEWYYLVCMSFVFDIGEGIPGGVLANGEPVWLCNAQTADSKVFTRSLLAKSASLQTVVCFPFLGGVLEIGTTEHDLNVIQRVKTLFLEAPPTYATISSRSDYQEIFDPLSDDKYIPVFGFEAFQTTSTSGFEQEPEDHDSFINGGGASQVQSWQFVGEELSNCVHQSLNSSDCVSQTLVGTTGRIACDPRISRVQKLGQIQEQSNRVNMDDDVHYQSVISTIFKTTHQLILGPQFQNFDKRSSFTRWKRSSFARTMGEKSQKMLKKIIFEVPRMKENEVLLPDTPEDSEIKVGDETANHALSEKKRREKLNDRFMTLRSLIPSTSKIDKVSILDDTIEYLQELQRRVQELESCKESTDTEMRMTTMKRKKPEDEDEKASANCMNNKRRESDVNVGEDEPADTGYPGLTDNLRIGSFGNEVVIELRCAWREGILLEIMDVISDLNLDSHSVQSSTGDGLLCLTVNCKHKGTKVATTGMIQEALQRVAWIC</sequence>
<comment type="caution">
    <text evidence="9">The sequence shown here is derived from an EMBL/GenBank/DDBJ whole genome shotgun (WGS) entry which is preliminary data.</text>
</comment>
<dbReference type="Gene3D" id="4.10.280.10">
    <property type="entry name" value="Helix-loop-helix DNA-binding domain"/>
    <property type="match status" value="1"/>
</dbReference>
<reference evidence="9" key="1">
    <citation type="submission" date="2019-07" db="EMBL/GenBank/DDBJ databases">
        <authorList>
            <person name="Dittberner H."/>
        </authorList>
    </citation>
    <scope>NUCLEOTIDE SEQUENCE [LARGE SCALE GENOMIC DNA]</scope>
</reference>
<feature type="compositionally biased region" description="Basic and acidic residues" evidence="7">
    <location>
        <begin position="465"/>
        <end position="475"/>
    </location>
</feature>
<evidence type="ECO:0000256" key="5">
    <source>
        <dbReference type="ARBA" id="ARBA00023163"/>
    </source>
</evidence>
<gene>
    <name evidence="9" type="ORF">ANE_LOCUS4050</name>
</gene>
<dbReference type="SMART" id="SM00353">
    <property type="entry name" value="HLH"/>
    <property type="match status" value="1"/>
</dbReference>
<accession>A0A565AYM7</accession>
<dbReference type="InterPro" id="IPR036638">
    <property type="entry name" value="HLH_DNA-bd_sf"/>
</dbReference>
<evidence type="ECO:0000313" key="9">
    <source>
        <dbReference type="EMBL" id="VVA93605.1"/>
    </source>
</evidence>